<dbReference type="RefSeq" id="WP_406826501.1">
    <property type="nucleotide sequence ID" value="NZ_CP157485.1"/>
</dbReference>
<dbReference type="SUPFAM" id="SSF55144">
    <property type="entry name" value="LigT-like"/>
    <property type="match status" value="1"/>
</dbReference>
<evidence type="ECO:0008006" key="2">
    <source>
        <dbReference type="Google" id="ProtNLM"/>
    </source>
</evidence>
<dbReference type="AlphaFoldDB" id="A0AAU7K9P5"/>
<name>A0AAU7K9P5_9SPHI</name>
<gene>
    <name evidence="1" type="ORF">ABEG20_06095</name>
</gene>
<dbReference type="Gene3D" id="3.90.1140.10">
    <property type="entry name" value="Cyclic phosphodiesterase"/>
    <property type="match status" value="1"/>
</dbReference>
<protein>
    <recommendedName>
        <fullName evidence="2">2'-5' RNA ligase family protein</fullName>
    </recommendedName>
</protein>
<evidence type="ECO:0000313" key="1">
    <source>
        <dbReference type="EMBL" id="XBO49173.1"/>
    </source>
</evidence>
<accession>A0AAU7K9P5</accession>
<organism evidence="1">
    <name type="scientific">Pedobacter sp. KACC 23697</name>
    <dbReference type="NCBI Taxonomy" id="3149230"/>
    <lineage>
        <taxon>Bacteria</taxon>
        <taxon>Pseudomonadati</taxon>
        <taxon>Bacteroidota</taxon>
        <taxon>Sphingobacteriia</taxon>
        <taxon>Sphingobacteriales</taxon>
        <taxon>Sphingobacteriaceae</taxon>
        <taxon>Pedobacter</taxon>
    </lineage>
</organism>
<dbReference type="EMBL" id="CP157485">
    <property type="protein sequence ID" value="XBO49173.1"/>
    <property type="molecule type" value="Genomic_DNA"/>
</dbReference>
<sequence>MSLRLAKDWYSVVIYPEAKMIDQVADLKTQLANRIGWYPSRNSIAHITVTAFTADQYELTFYIKQIEKFCYTQKQQKVGFDQLSFSKFSQAAVLLPDESSKPYLKDLLRRLRKQLKTSYTIHGSSAHISIGRKLSSMQIDQAENLFGSINLRFNCDTVALRKFIETKGQFEVIKTFRFLENPLNNAQYLPF</sequence>
<reference evidence="1" key="1">
    <citation type="submission" date="2024-05" db="EMBL/GenBank/DDBJ databases">
        <authorList>
            <person name="Kim S."/>
            <person name="Heo J."/>
            <person name="Choi H."/>
            <person name="Choi Y."/>
            <person name="Kwon S.-W."/>
            <person name="Kim Y."/>
        </authorList>
    </citation>
    <scope>NUCLEOTIDE SEQUENCE</scope>
    <source>
        <strain evidence="1">KACC 23697</strain>
    </source>
</reference>
<dbReference type="InterPro" id="IPR009097">
    <property type="entry name" value="Cyclic_Pdiesterase"/>
</dbReference>
<proteinExistence type="predicted"/>